<dbReference type="Gene3D" id="3.30.420.10">
    <property type="entry name" value="Ribonuclease H-like superfamily/Ribonuclease H"/>
    <property type="match status" value="1"/>
</dbReference>
<dbReference type="InterPro" id="IPR052929">
    <property type="entry name" value="RNase_H-like_EbsB-rel"/>
</dbReference>
<dbReference type="AlphaFoldDB" id="A0AAW2D4L0"/>
<dbReference type="PANTHER" id="PTHR47074:SF48">
    <property type="entry name" value="POLYNUCLEOTIDYL TRANSFERASE, RIBONUCLEASE H-LIKE SUPERFAMILY PROTEIN"/>
    <property type="match status" value="1"/>
</dbReference>
<dbReference type="CDD" id="cd06222">
    <property type="entry name" value="RNase_H_like"/>
    <property type="match status" value="1"/>
</dbReference>
<evidence type="ECO:0000313" key="3">
    <source>
        <dbReference type="Proteomes" id="UP001459277"/>
    </source>
</evidence>
<dbReference type="GO" id="GO:0004523">
    <property type="term" value="F:RNA-DNA hybrid ribonuclease activity"/>
    <property type="evidence" value="ECO:0007669"/>
    <property type="project" value="InterPro"/>
</dbReference>
<dbReference type="EMBL" id="JAZDWU010000004">
    <property type="protein sequence ID" value="KAL0003621.1"/>
    <property type="molecule type" value="Genomic_DNA"/>
</dbReference>
<reference evidence="2 3" key="1">
    <citation type="submission" date="2024-01" db="EMBL/GenBank/DDBJ databases">
        <title>A telomere-to-telomere, gap-free genome of sweet tea (Lithocarpus litseifolius).</title>
        <authorList>
            <person name="Zhou J."/>
        </authorList>
    </citation>
    <scope>NUCLEOTIDE SEQUENCE [LARGE SCALE GENOMIC DNA]</scope>
    <source>
        <strain evidence="2">Zhou-2022a</strain>
        <tissue evidence="2">Leaf</tissue>
    </source>
</reference>
<dbReference type="Proteomes" id="UP001459277">
    <property type="component" value="Unassembled WGS sequence"/>
</dbReference>
<dbReference type="InterPro" id="IPR036397">
    <property type="entry name" value="RNaseH_sf"/>
</dbReference>
<proteinExistence type="predicted"/>
<dbReference type="Pfam" id="PF13456">
    <property type="entry name" value="RVT_3"/>
    <property type="match status" value="1"/>
</dbReference>
<dbReference type="InterPro" id="IPR044730">
    <property type="entry name" value="RNase_H-like_dom_plant"/>
</dbReference>
<dbReference type="GO" id="GO:0003676">
    <property type="term" value="F:nucleic acid binding"/>
    <property type="evidence" value="ECO:0007669"/>
    <property type="project" value="InterPro"/>
</dbReference>
<keyword evidence="3" id="KW-1185">Reference proteome</keyword>
<accession>A0AAW2D4L0</accession>
<organism evidence="2 3">
    <name type="scientific">Lithocarpus litseifolius</name>
    <dbReference type="NCBI Taxonomy" id="425828"/>
    <lineage>
        <taxon>Eukaryota</taxon>
        <taxon>Viridiplantae</taxon>
        <taxon>Streptophyta</taxon>
        <taxon>Embryophyta</taxon>
        <taxon>Tracheophyta</taxon>
        <taxon>Spermatophyta</taxon>
        <taxon>Magnoliopsida</taxon>
        <taxon>eudicotyledons</taxon>
        <taxon>Gunneridae</taxon>
        <taxon>Pentapetalae</taxon>
        <taxon>rosids</taxon>
        <taxon>fabids</taxon>
        <taxon>Fagales</taxon>
        <taxon>Fagaceae</taxon>
        <taxon>Lithocarpus</taxon>
    </lineage>
</organism>
<dbReference type="SUPFAM" id="SSF53098">
    <property type="entry name" value="Ribonuclease H-like"/>
    <property type="match status" value="1"/>
</dbReference>
<dbReference type="InterPro" id="IPR002156">
    <property type="entry name" value="RNaseH_domain"/>
</dbReference>
<gene>
    <name evidence="2" type="ORF">SO802_011182</name>
</gene>
<dbReference type="InterPro" id="IPR012337">
    <property type="entry name" value="RNaseH-like_sf"/>
</dbReference>
<dbReference type="PANTHER" id="PTHR47074">
    <property type="entry name" value="BNAC02G40300D PROTEIN"/>
    <property type="match status" value="1"/>
</dbReference>
<feature type="domain" description="RNase H type-1" evidence="1">
    <location>
        <begin position="149"/>
        <end position="271"/>
    </location>
</feature>
<comment type="caution">
    <text evidence="2">The sequence shown here is derived from an EMBL/GenBank/DDBJ whole genome shotgun (WGS) entry which is preliminary data.</text>
</comment>
<evidence type="ECO:0000313" key="2">
    <source>
        <dbReference type="EMBL" id="KAL0003621.1"/>
    </source>
</evidence>
<name>A0AAW2D4L0_9ROSI</name>
<evidence type="ECO:0000259" key="1">
    <source>
        <dbReference type="Pfam" id="PF13456"/>
    </source>
</evidence>
<sequence length="299" mass="33375">MKILLKSSEIRRNSRNKPVQPGILGGTIQPCFCTSSGTGTEYSDGTGRYDMQWSFRNHITFQDFPQLMLHILSSDYSAELFAMQAWTIWFRRNKVRTAPPGFPLSLISQKAYEALLEYRSVQPRNQQSGPSVRSDTKWTPPPIGWYKANFDAAIFNDDGRAGVGVVIRDTNGLVMASLSQNIQLATSMEEMEAITTIRAIDLSLELGFAIVIFEGDCVNVIKALTDPSPSLASYGLLIQEAQQLATQLHGVCFQHVGREGNKVAHNLARHARHVTGFEVWMEDVPFHCLDVYQADMSLS</sequence>
<protein>
    <recommendedName>
        <fullName evidence="1">RNase H type-1 domain-containing protein</fullName>
    </recommendedName>
</protein>